<accession>A0A222JNG6</accession>
<dbReference type="EMBL" id="WISR01000294">
    <property type="protein sequence ID" value="MQW38089.1"/>
    <property type="molecule type" value="Genomic_DNA"/>
</dbReference>
<dbReference type="RefSeq" id="WP_003527065.1">
    <property type="nucleotide sequence ID" value="NZ_CP021808.1"/>
</dbReference>
<comment type="caution">
    <text evidence="1">The sequence shown here is derived from an EMBL/GenBank/DDBJ whole genome shotgun (WGS) entry which is preliminary data.</text>
</comment>
<dbReference type="Proteomes" id="UP000429484">
    <property type="component" value="Unassembled WGS sequence"/>
</dbReference>
<evidence type="ECO:0000313" key="1">
    <source>
        <dbReference type="EMBL" id="MQW38089.1"/>
    </source>
</evidence>
<evidence type="ECO:0000313" key="2">
    <source>
        <dbReference type="Proteomes" id="UP000429484"/>
    </source>
</evidence>
<gene>
    <name evidence="1" type="ORF">GHK53_36490</name>
</gene>
<name>A0A222JNG6_RHIML</name>
<reference evidence="1 2" key="1">
    <citation type="journal article" date="2013" name="Genome Biol.">
        <title>Comparative genomics of the core and accessory genomes of 48 Sinorhizobium strains comprising five genospecies.</title>
        <authorList>
            <person name="Sugawara M."/>
            <person name="Epstein B."/>
            <person name="Badgley B.D."/>
            <person name="Unno T."/>
            <person name="Xu L."/>
            <person name="Reese J."/>
            <person name="Gyaneshwar P."/>
            <person name="Denny R."/>
            <person name="Mudge J."/>
            <person name="Bharti A.K."/>
            <person name="Farmer A.D."/>
            <person name="May G.D."/>
            <person name="Woodward J.E."/>
            <person name="Medigue C."/>
            <person name="Vallenet D."/>
            <person name="Lajus A."/>
            <person name="Rouy Z."/>
            <person name="Martinez-Vaz B."/>
            <person name="Tiffin P."/>
            <person name="Young N.D."/>
            <person name="Sadowsky M.J."/>
        </authorList>
    </citation>
    <scope>NUCLEOTIDE SEQUENCE [LARGE SCALE GENOMIC DNA]</scope>
    <source>
        <strain evidence="1 2">N6B1</strain>
    </source>
</reference>
<dbReference type="AlphaFoldDB" id="A0A222JNG6"/>
<organism evidence="1 2">
    <name type="scientific">Rhizobium meliloti</name>
    <name type="common">Ensifer meliloti</name>
    <name type="synonym">Sinorhizobium meliloti</name>
    <dbReference type="NCBI Taxonomy" id="382"/>
    <lineage>
        <taxon>Bacteria</taxon>
        <taxon>Pseudomonadati</taxon>
        <taxon>Pseudomonadota</taxon>
        <taxon>Alphaproteobacteria</taxon>
        <taxon>Hyphomicrobiales</taxon>
        <taxon>Rhizobiaceae</taxon>
        <taxon>Sinorhizobium/Ensifer group</taxon>
        <taxon>Sinorhizobium</taxon>
    </lineage>
</organism>
<sequence length="68" mass="7749">MDMMAMALLFDMASRNRPWDERFEPRTPSRRRHFAKRLLATVFRRRQPAETSDGCAGSFAVSCAGGVK</sequence>
<protein>
    <submittedName>
        <fullName evidence="1">Uncharacterized protein</fullName>
    </submittedName>
</protein>
<proteinExistence type="predicted"/>